<feature type="chain" id="PRO_5017720980" evidence="1">
    <location>
        <begin position="27"/>
        <end position="88"/>
    </location>
</feature>
<evidence type="ECO:0000256" key="1">
    <source>
        <dbReference type="SAM" id="SignalP"/>
    </source>
</evidence>
<dbReference type="EMBL" id="DQAY01000061">
    <property type="protein sequence ID" value="HCO23546.1"/>
    <property type="molecule type" value="Genomic_DNA"/>
</dbReference>
<organism evidence="2 3">
    <name type="scientific">Gimesia maris</name>
    <dbReference type="NCBI Taxonomy" id="122"/>
    <lineage>
        <taxon>Bacteria</taxon>
        <taxon>Pseudomonadati</taxon>
        <taxon>Planctomycetota</taxon>
        <taxon>Planctomycetia</taxon>
        <taxon>Planctomycetales</taxon>
        <taxon>Planctomycetaceae</taxon>
        <taxon>Gimesia</taxon>
    </lineage>
</organism>
<name>A0A3D3R4M3_9PLAN</name>
<protein>
    <submittedName>
        <fullName evidence="2">Uncharacterized protein</fullName>
    </submittedName>
</protein>
<evidence type="ECO:0000313" key="2">
    <source>
        <dbReference type="EMBL" id="HCO23546.1"/>
    </source>
</evidence>
<reference evidence="2 3" key="1">
    <citation type="journal article" date="2018" name="Nat. Biotechnol.">
        <title>A standardized bacterial taxonomy based on genome phylogeny substantially revises the tree of life.</title>
        <authorList>
            <person name="Parks D.H."/>
            <person name="Chuvochina M."/>
            <person name="Waite D.W."/>
            <person name="Rinke C."/>
            <person name="Skarshewski A."/>
            <person name="Chaumeil P.A."/>
            <person name="Hugenholtz P."/>
        </authorList>
    </citation>
    <scope>NUCLEOTIDE SEQUENCE [LARGE SCALE GENOMIC DNA]</scope>
    <source>
        <strain evidence="2">UBA9375</strain>
    </source>
</reference>
<accession>A0A3D3R4M3</accession>
<evidence type="ECO:0000313" key="3">
    <source>
        <dbReference type="Proteomes" id="UP000263642"/>
    </source>
</evidence>
<gene>
    <name evidence="2" type="ORF">DIT97_10985</name>
</gene>
<dbReference type="Proteomes" id="UP000263642">
    <property type="component" value="Unassembled WGS sequence"/>
</dbReference>
<sequence>MITNHIIRTIFLFNTFLLTSLSAIHASEHVTQLAPSGVGQTHAELWGQFVDSYGIIHDFEGDLPTPEDCRLGKPNAIGWWSPIEDGLQ</sequence>
<feature type="signal peptide" evidence="1">
    <location>
        <begin position="1"/>
        <end position="26"/>
    </location>
</feature>
<dbReference type="AlphaFoldDB" id="A0A3D3R4M3"/>
<keyword evidence="1" id="KW-0732">Signal</keyword>
<comment type="caution">
    <text evidence="2">The sequence shown here is derived from an EMBL/GenBank/DDBJ whole genome shotgun (WGS) entry which is preliminary data.</text>
</comment>
<proteinExistence type="predicted"/>